<dbReference type="PROSITE" id="PS51186">
    <property type="entry name" value="GNAT"/>
    <property type="match status" value="1"/>
</dbReference>
<dbReference type="InterPro" id="IPR016181">
    <property type="entry name" value="Acyl_CoA_acyltransferase"/>
</dbReference>
<proteinExistence type="predicted"/>
<accession>A0AA96VFV2</accession>
<organism evidence="2 3">
    <name type="scientific">Methanolapillus ohkumae</name>
    <dbReference type="NCBI Taxonomy" id="3028298"/>
    <lineage>
        <taxon>Archaea</taxon>
        <taxon>Methanobacteriati</taxon>
        <taxon>Methanobacteriota</taxon>
        <taxon>Stenosarchaea group</taxon>
        <taxon>Methanomicrobia</taxon>
        <taxon>Methanosarcinales</taxon>
        <taxon>Methanosarcinaceae</taxon>
        <taxon>Methanolapillus</taxon>
    </lineage>
</organism>
<dbReference type="CDD" id="cd04301">
    <property type="entry name" value="NAT_SF"/>
    <property type="match status" value="1"/>
</dbReference>
<dbReference type="RefSeq" id="WP_338097664.1">
    <property type="nucleotide sequence ID" value="NZ_CP131061.1"/>
</dbReference>
<feature type="domain" description="N-acetyltransferase" evidence="1">
    <location>
        <begin position="12"/>
        <end position="172"/>
    </location>
</feature>
<dbReference type="Pfam" id="PF13508">
    <property type="entry name" value="Acetyltransf_7"/>
    <property type="match status" value="1"/>
</dbReference>
<name>A0AA96VFV2_9EURY</name>
<dbReference type="Gene3D" id="3.40.630.30">
    <property type="match status" value="1"/>
</dbReference>
<sequence length="172" mass="19238">MKQPVPDGYDKFQIRPATPADVLPIESILSTYFLDRDDISHERFMVAEIGSVSSSKVIGCGVYNVRRMAGNSLSKTDSAFSFCEIHTIAVLPSYKNKGYGKKLLNILMNEISGLDDPDLSKTVYTRTTAPDFFLHMGFSMADPNEKKQLFEECESCEKFDSCAQKLLSKTII</sequence>
<dbReference type="Proteomes" id="UP001304970">
    <property type="component" value="Chromosome"/>
</dbReference>
<gene>
    <name evidence="2" type="ORF">MsAm2_15120</name>
</gene>
<protein>
    <recommendedName>
        <fullName evidence="1">N-acetyltransferase domain-containing protein</fullName>
    </recommendedName>
</protein>
<dbReference type="InterPro" id="IPR000182">
    <property type="entry name" value="GNAT_dom"/>
</dbReference>
<evidence type="ECO:0000259" key="1">
    <source>
        <dbReference type="PROSITE" id="PS51186"/>
    </source>
</evidence>
<dbReference type="GO" id="GO:0016747">
    <property type="term" value="F:acyltransferase activity, transferring groups other than amino-acyl groups"/>
    <property type="evidence" value="ECO:0007669"/>
    <property type="project" value="InterPro"/>
</dbReference>
<dbReference type="AlphaFoldDB" id="A0AA96VFV2"/>
<dbReference type="EMBL" id="CP131061">
    <property type="protein sequence ID" value="WNY27706.1"/>
    <property type="molecule type" value="Genomic_DNA"/>
</dbReference>
<keyword evidence="3" id="KW-1185">Reference proteome</keyword>
<dbReference type="SUPFAM" id="SSF55729">
    <property type="entry name" value="Acyl-CoA N-acyltransferases (Nat)"/>
    <property type="match status" value="1"/>
</dbReference>
<reference evidence="2 3" key="1">
    <citation type="submission" date="2023-07" db="EMBL/GenBank/DDBJ databases">
        <title>Closed genome sequence of Methanosarcinaceae archaeon Am2.</title>
        <authorList>
            <person name="Poehlein A."/>
            <person name="Protasov E."/>
            <person name="Platt K."/>
            <person name="Reeh H."/>
            <person name="Daniel R."/>
            <person name="Brune A."/>
        </authorList>
    </citation>
    <scope>NUCLEOTIDE SEQUENCE [LARGE SCALE GENOMIC DNA]</scope>
    <source>
        <strain evidence="2 3">Am2</strain>
    </source>
</reference>
<evidence type="ECO:0000313" key="3">
    <source>
        <dbReference type="Proteomes" id="UP001304970"/>
    </source>
</evidence>
<evidence type="ECO:0000313" key="2">
    <source>
        <dbReference type="EMBL" id="WNY27706.1"/>
    </source>
</evidence>
<dbReference type="GeneID" id="89228934"/>